<dbReference type="VEuPathDB" id="FungiDB:ASPWEDRAFT_171283"/>
<dbReference type="EMBL" id="KV878211">
    <property type="protein sequence ID" value="OJJ37822.1"/>
    <property type="molecule type" value="Genomic_DNA"/>
</dbReference>
<dbReference type="GeneID" id="63746601"/>
<keyword evidence="3" id="KW-1185">Reference proteome</keyword>
<gene>
    <name evidence="2" type="ORF">ASPWEDRAFT_171283</name>
</gene>
<sequence>MKLSVIFTLAFVAAATAAVVPSPSATPGDFTINVRSSLIPRNDLRVEGAEDGCKDDSDCNNGAVCHHDNGNCYCYQDSCVYPLNGGSV</sequence>
<evidence type="ECO:0000256" key="1">
    <source>
        <dbReference type="SAM" id="SignalP"/>
    </source>
</evidence>
<dbReference type="RefSeq" id="XP_040691498.1">
    <property type="nucleotide sequence ID" value="XM_040830753.1"/>
</dbReference>
<dbReference type="AlphaFoldDB" id="A0A1L9RSC8"/>
<accession>A0A1L9RSC8</accession>
<evidence type="ECO:0000313" key="2">
    <source>
        <dbReference type="EMBL" id="OJJ37822.1"/>
    </source>
</evidence>
<evidence type="ECO:0008006" key="4">
    <source>
        <dbReference type="Google" id="ProtNLM"/>
    </source>
</evidence>
<proteinExistence type="predicted"/>
<name>A0A1L9RSC8_ASPWE</name>
<protein>
    <recommendedName>
        <fullName evidence="4">Invertebrate defensins family profile domain-containing protein</fullName>
    </recommendedName>
</protein>
<dbReference type="Proteomes" id="UP000184383">
    <property type="component" value="Unassembled WGS sequence"/>
</dbReference>
<evidence type="ECO:0000313" key="3">
    <source>
        <dbReference type="Proteomes" id="UP000184383"/>
    </source>
</evidence>
<keyword evidence="1" id="KW-0732">Signal</keyword>
<feature type="chain" id="PRO_5013041476" description="Invertebrate defensins family profile domain-containing protein" evidence="1">
    <location>
        <begin position="18"/>
        <end position="88"/>
    </location>
</feature>
<organism evidence="2 3">
    <name type="scientific">Aspergillus wentii DTO 134E9</name>
    <dbReference type="NCBI Taxonomy" id="1073089"/>
    <lineage>
        <taxon>Eukaryota</taxon>
        <taxon>Fungi</taxon>
        <taxon>Dikarya</taxon>
        <taxon>Ascomycota</taxon>
        <taxon>Pezizomycotina</taxon>
        <taxon>Eurotiomycetes</taxon>
        <taxon>Eurotiomycetidae</taxon>
        <taxon>Eurotiales</taxon>
        <taxon>Aspergillaceae</taxon>
        <taxon>Aspergillus</taxon>
        <taxon>Aspergillus subgen. Cremei</taxon>
    </lineage>
</organism>
<reference evidence="3" key="1">
    <citation type="journal article" date="2017" name="Genome Biol.">
        <title>Comparative genomics reveals high biological diversity and specific adaptations in the industrially and medically important fungal genus Aspergillus.</title>
        <authorList>
            <person name="de Vries R.P."/>
            <person name="Riley R."/>
            <person name="Wiebenga A."/>
            <person name="Aguilar-Osorio G."/>
            <person name="Amillis S."/>
            <person name="Uchima C.A."/>
            <person name="Anderluh G."/>
            <person name="Asadollahi M."/>
            <person name="Askin M."/>
            <person name="Barry K."/>
            <person name="Battaglia E."/>
            <person name="Bayram O."/>
            <person name="Benocci T."/>
            <person name="Braus-Stromeyer S.A."/>
            <person name="Caldana C."/>
            <person name="Canovas D."/>
            <person name="Cerqueira G.C."/>
            <person name="Chen F."/>
            <person name="Chen W."/>
            <person name="Choi C."/>
            <person name="Clum A."/>
            <person name="Dos Santos R.A."/>
            <person name="Damasio A.R."/>
            <person name="Diallinas G."/>
            <person name="Emri T."/>
            <person name="Fekete E."/>
            <person name="Flipphi M."/>
            <person name="Freyberg S."/>
            <person name="Gallo A."/>
            <person name="Gournas C."/>
            <person name="Habgood R."/>
            <person name="Hainaut M."/>
            <person name="Harispe M.L."/>
            <person name="Henrissat B."/>
            <person name="Hilden K.S."/>
            <person name="Hope R."/>
            <person name="Hossain A."/>
            <person name="Karabika E."/>
            <person name="Karaffa L."/>
            <person name="Karanyi Z."/>
            <person name="Krasevec N."/>
            <person name="Kuo A."/>
            <person name="Kusch H."/>
            <person name="LaButti K."/>
            <person name="Lagendijk E.L."/>
            <person name="Lapidus A."/>
            <person name="Levasseur A."/>
            <person name="Lindquist E."/>
            <person name="Lipzen A."/>
            <person name="Logrieco A.F."/>
            <person name="MacCabe A."/>
            <person name="Maekelae M.R."/>
            <person name="Malavazi I."/>
            <person name="Melin P."/>
            <person name="Meyer V."/>
            <person name="Mielnichuk N."/>
            <person name="Miskei M."/>
            <person name="Molnar A.P."/>
            <person name="Mule G."/>
            <person name="Ngan C.Y."/>
            <person name="Orejas M."/>
            <person name="Orosz E."/>
            <person name="Ouedraogo J.P."/>
            <person name="Overkamp K.M."/>
            <person name="Park H.-S."/>
            <person name="Perrone G."/>
            <person name="Piumi F."/>
            <person name="Punt P.J."/>
            <person name="Ram A.F."/>
            <person name="Ramon A."/>
            <person name="Rauscher S."/>
            <person name="Record E."/>
            <person name="Riano-Pachon D.M."/>
            <person name="Robert V."/>
            <person name="Roehrig J."/>
            <person name="Ruller R."/>
            <person name="Salamov A."/>
            <person name="Salih N.S."/>
            <person name="Samson R.A."/>
            <person name="Sandor E."/>
            <person name="Sanguinetti M."/>
            <person name="Schuetze T."/>
            <person name="Sepcic K."/>
            <person name="Shelest E."/>
            <person name="Sherlock G."/>
            <person name="Sophianopoulou V."/>
            <person name="Squina F.M."/>
            <person name="Sun H."/>
            <person name="Susca A."/>
            <person name="Todd R.B."/>
            <person name="Tsang A."/>
            <person name="Unkles S.E."/>
            <person name="van de Wiele N."/>
            <person name="van Rossen-Uffink D."/>
            <person name="Oliveira J.V."/>
            <person name="Vesth T.C."/>
            <person name="Visser J."/>
            <person name="Yu J.-H."/>
            <person name="Zhou M."/>
            <person name="Andersen M.R."/>
            <person name="Archer D.B."/>
            <person name="Baker S.E."/>
            <person name="Benoit I."/>
            <person name="Brakhage A.A."/>
            <person name="Braus G.H."/>
            <person name="Fischer R."/>
            <person name="Frisvad J.C."/>
            <person name="Goldman G.H."/>
            <person name="Houbraken J."/>
            <person name="Oakley B."/>
            <person name="Pocsi I."/>
            <person name="Scazzocchio C."/>
            <person name="Seiboth B."/>
            <person name="vanKuyk P.A."/>
            <person name="Wortman J."/>
            <person name="Dyer P.S."/>
            <person name="Grigoriev I.V."/>
        </authorList>
    </citation>
    <scope>NUCLEOTIDE SEQUENCE [LARGE SCALE GENOMIC DNA]</scope>
    <source>
        <strain evidence="3">DTO 134E9</strain>
    </source>
</reference>
<feature type="signal peptide" evidence="1">
    <location>
        <begin position="1"/>
        <end position="17"/>
    </location>
</feature>